<accession>A0A2T7EPQ9</accession>
<sequence>MIHTLISSTPSLCGHEWTLLQINGCDCGFQSPRRWLPPHLEQRNALETHRPCCACSSDLSIVLPDQTSVEQLRREIQIFGIMASESPAWYWFSTEQGGCSRAGKRAGEKVSNNKFPQFDKWSTPIIHVPKQAGSSDCMFFLWKYMEFWDGGRPNIDINPAWWKK</sequence>
<evidence type="ECO:0008006" key="4">
    <source>
        <dbReference type="Google" id="ProtNLM"/>
    </source>
</evidence>
<evidence type="ECO:0000313" key="1">
    <source>
        <dbReference type="EMBL" id="PUZ69822.1"/>
    </source>
</evidence>
<gene>
    <name evidence="1" type="ORF">GQ55_2G145100</name>
    <name evidence="2" type="ORF">GQ55_2G191500</name>
</gene>
<dbReference type="AlphaFoldDB" id="A0A2T7EPQ9"/>
<organism evidence="1 3">
    <name type="scientific">Panicum hallii var. hallii</name>
    <dbReference type="NCBI Taxonomy" id="1504633"/>
    <lineage>
        <taxon>Eukaryota</taxon>
        <taxon>Viridiplantae</taxon>
        <taxon>Streptophyta</taxon>
        <taxon>Embryophyta</taxon>
        <taxon>Tracheophyta</taxon>
        <taxon>Spermatophyta</taxon>
        <taxon>Magnoliopsida</taxon>
        <taxon>Liliopsida</taxon>
        <taxon>Poales</taxon>
        <taxon>Poaceae</taxon>
        <taxon>PACMAD clade</taxon>
        <taxon>Panicoideae</taxon>
        <taxon>Panicodae</taxon>
        <taxon>Paniceae</taxon>
        <taxon>Panicinae</taxon>
        <taxon>Panicum</taxon>
        <taxon>Panicum sect. Panicum</taxon>
    </lineage>
</organism>
<proteinExistence type="predicted"/>
<evidence type="ECO:0000313" key="2">
    <source>
        <dbReference type="EMBL" id="PUZ70043.1"/>
    </source>
</evidence>
<name>A0A2T7EPQ9_9POAL</name>
<dbReference type="Gramene" id="PUZ70043">
    <property type="protein sequence ID" value="PUZ70043"/>
    <property type="gene ID" value="GQ55_2G191500"/>
</dbReference>
<evidence type="ECO:0000313" key="3">
    <source>
        <dbReference type="Proteomes" id="UP000244336"/>
    </source>
</evidence>
<dbReference type="Gramene" id="PUZ69822">
    <property type="protein sequence ID" value="PUZ69822"/>
    <property type="gene ID" value="GQ55_2G145100"/>
</dbReference>
<dbReference type="Proteomes" id="UP000244336">
    <property type="component" value="Chromosome 2"/>
</dbReference>
<dbReference type="EMBL" id="CM009750">
    <property type="protein sequence ID" value="PUZ69822.1"/>
    <property type="molecule type" value="Genomic_DNA"/>
</dbReference>
<protein>
    <recommendedName>
        <fullName evidence="4">Ubiquitin-like protease family profile domain-containing protein</fullName>
    </recommendedName>
</protein>
<dbReference type="EMBL" id="CM009750">
    <property type="protein sequence ID" value="PUZ70043.1"/>
    <property type="molecule type" value="Genomic_DNA"/>
</dbReference>
<keyword evidence="3" id="KW-1185">Reference proteome</keyword>
<reference evidence="1 3" key="1">
    <citation type="submission" date="2018-04" db="EMBL/GenBank/DDBJ databases">
        <title>WGS assembly of Panicum hallii var. hallii HAL2.</title>
        <authorList>
            <person name="Lovell J."/>
            <person name="Jenkins J."/>
            <person name="Lowry D."/>
            <person name="Mamidi S."/>
            <person name="Sreedasyam A."/>
            <person name="Weng X."/>
            <person name="Barry K."/>
            <person name="Bonette J."/>
            <person name="Campitelli B."/>
            <person name="Daum C."/>
            <person name="Gordon S."/>
            <person name="Gould B."/>
            <person name="Lipzen A."/>
            <person name="MacQueen A."/>
            <person name="Palacio-Mejia J."/>
            <person name="Plott C."/>
            <person name="Shakirov E."/>
            <person name="Shu S."/>
            <person name="Yoshinaga Y."/>
            <person name="Zane M."/>
            <person name="Rokhsar D."/>
            <person name="Grimwood J."/>
            <person name="Schmutz J."/>
            <person name="Juenger T."/>
        </authorList>
    </citation>
    <scope>NUCLEOTIDE SEQUENCE [LARGE SCALE GENOMIC DNA]</scope>
    <source>
        <strain evidence="3">cv. HAL2</strain>
        <strain evidence="1">HAL2</strain>
    </source>
</reference>